<comment type="cofactor">
    <cofactor evidence="1">
        <name>Mg(2+)</name>
        <dbReference type="ChEBI" id="CHEBI:18420"/>
    </cofactor>
</comment>
<dbReference type="AlphaFoldDB" id="A0A1M5NRB5"/>
<protein>
    <recommendedName>
        <fullName evidence="3">FAD:protein FMN transferase</fullName>
        <ecNumber evidence="2">2.7.1.180</ecNumber>
    </recommendedName>
    <alternativeName>
        <fullName evidence="9">Flavin transferase</fullName>
    </alternativeName>
</protein>
<keyword evidence="11" id="KW-0449">Lipoprotein</keyword>
<evidence type="ECO:0000256" key="10">
    <source>
        <dbReference type="ARBA" id="ARBA00048540"/>
    </source>
</evidence>
<dbReference type="PANTHER" id="PTHR30040:SF2">
    <property type="entry name" value="FAD:PROTEIN FMN TRANSFERASE"/>
    <property type="match status" value="1"/>
</dbReference>
<keyword evidence="4" id="KW-0285">Flavoprotein</keyword>
<evidence type="ECO:0000256" key="9">
    <source>
        <dbReference type="ARBA" id="ARBA00031306"/>
    </source>
</evidence>
<evidence type="ECO:0000256" key="5">
    <source>
        <dbReference type="ARBA" id="ARBA00022679"/>
    </source>
</evidence>
<reference evidence="12" key="1">
    <citation type="submission" date="2016-11" db="EMBL/GenBank/DDBJ databases">
        <authorList>
            <person name="Varghese N."/>
            <person name="Submissions S."/>
        </authorList>
    </citation>
    <scope>NUCLEOTIDE SEQUENCE [LARGE SCALE GENOMIC DNA]</scope>
    <source>
        <strain evidence="12">DSM 15285</strain>
    </source>
</reference>
<evidence type="ECO:0000313" key="11">
    <source>
        <dbReference type="EMBL" id="SHG91473.1"/>
    </source>
</evidence>
<dbReference type="RefSeq" id="WP_242939216.1">
    <property type="nucleotide sequence ID" value="NZ_FQXH01000005.1"/>
</dbReference>
<dbReference type="GO" id="GO:0016740">
    <property type="term" value="F:transferase activity"/>
    <property type="evidence" value="ECO:0007669"/>
    <property type="project" value="UniProtKB-KW"/>
</dbReference>
<keyword evidence="5" id="KW-0808">Transferase</keyword>
<dbReference type="Gene3D" id="3.90.1010.20">
    <property type="match status" value="1"/>
</dbReference>
<name>A0A1M5NRB5_9FIRM</name>
<dbReference type="Proteomes" id="UP000242520">
    <property type="component" value="Unassembled WGS sequence"/>
</dbReference>
<keyword evidence="7" id="KW-0274">FAD</keyword>
<comment type="catalytic activity">
    <reaction evidence="10">
        <text>L-threonyl-[protein] + FAD = FMN-L-threonyl-[protein] + AMP + H(+)</text>
        <dbReference type="Rhea" id="RHEA:36847"/>
        <dbReference type="Rhea" id="RHEA-COMP:11060"/>
        <dbReference type="Rhea" id="RHEA-COMP:11061"/>
        <dbReference type="ChEBI" id="CHEBI:15378"/>
        <dbReference type="ChEBI" id="CHEBI:30013"/>
        <dbReference type="ChEBI" id="CHEBI:57692"/>
        <dbReference type="ChEBI" id="CHEBI:74257"/>
        <dbReference type="ChEBI" id="CHEBI:456215"/>
        <dbReference type="EC" id="2.7.1.180"/>
    </reaction>
</comment>
<evidence type="ECO:0000256" key="8">
    <source>
        <dbReference type="ARBA" id="ARBA00022842"/>
    </source>
</evidence>
<dbReference type="SUPFAM" id="SSF143631">
    <property type="entry name" value="ApbE-like"/>
    <property type="match status" value="1"/>
</dbReference>
<dbReference type="GO" id="GO:0046872">
    <property type="term" value="F:metal ion binding"/>
    <property type="evidence" value="ECO:0007669"/>
    <property type="project" value="UniProtKB-KW"/>
</dbReference>
<dbReference type="InterPro" id="IPR024932">
    <property type="entry name" value="ApbE"/>
</dbReference>
<evidence type="ECO:0000256" key="2">
    <source>
        <dbReference type="ARBA" id="ARBA00011955"/>
    </source>
</evidence>
<evidence type="ECO:0000256" key="4">
    <source>
        <dbReference type="ARBA" id="ARBA00022630"/>
    </source>
</evidence>
<accession>A0A1M5NRB5</accession>
<sequence length="471" mass="52921">MKKLILIIFVGLMVGFILHASQNTAKYEDGIYFAQEDNFNEKTGFKDTVKIEVKDGKIISVDWNGISKNGGEDRKTLSKNGKYPMVEKAGAKAPWHEQAEKVEAFLLKTQDPTAIKYKDYQGHTDAISGVSIRVSEFFKLAKKALDNGPIKSNPVSKTEFVLGTVVTVKIYDDVSEEVFNKIFNRLREIEHKMTINKEDSEVMRINSNSGKDFVKVSNDTFYVIKKGKYFSSLSNGKFDITIGPLVKLWNIGTEYARVPSKYEIDKKIKLVDYNNVVLNESQKSIMLKEKGMVLDLGGIAKGYAADEIVKILKESNIKHAIINLGGNVFAYGNKPDGTSWKIGIQNPFSQRGDYMGIVNISNKTVVTSGIYERFFEKDGKRYHHILDTVTGYPVENNLVGVSIITNTSIDADALSTAVFSLGLRKGMDFIEKLSDVDAIFITRDYNVYITSGLKENFKLINTQFKFNKIDL</sequence>
<dbReference type="EMBL" id="FQXH01000005">
    <property type="protein sequence ID" value="SHG91473.1"/>
    <property type="molecule type" value="Genomic_DNA"/>
</dbReference>
<keyword evidence="12" id="KW-1185">Reference proteome</keyword>
<dbReference type="STRING" id="1123350.SAMN02744040_00153"/>
<dbReference type="InterPro" id="IPR003374">
    <property type="entry name" value="ApbE-like_sf"/>
</dbReference>
<evidence type="ECO:0000256" key="3">
    <source>
        <dbReference type="ARBA" id="ARBA00016337"/>
    </source>
</evidence>
<evidence type="ECO:0000256" key="6">
    <source>
        <dbReference type="ARBA" id="ARBA00022723"/>
    </source>
</evidence>
<keyword evidence="6" id="KW-0479">Metal-binding</keyword>
<keyword evidence="8" id="KW-0460">Magnesium</keyword>
<proteinExistence type="predicted"/>
<organism evidence="11 12">
    <name type="scientific">Tepidibacter thalassicus DSM 15285</name>
    <dbReference type="NCBI Taxonomy" id="1123350"/>
    <lineage>
        <taxon>Bacteria</taxon>
        <taxon>Bacillati</taxon>
        <taxon>Bacillota</taxon>
        <taxon>Clostridia</taxon>
        <taxon>Peptostreptococcales</taxon>
        <taxon>Peptostreptococcaceae</taxon>
        <taxon>Tepidibacter</taxon>
    </lineage>
</organism>
<evidence type="ECO:0000313" key="12">
    <source>
        <dbReference type="Proteomes" id="UP000242520"/>
    </source>
</evidence>
<dbReference type="PANTHER" id="PTHR30040">
    <property type="entry name" value="THIAMINE BIOSYNTHESIS LIPOPROTEIN APBE"/>
    <property type="match status" value="1"/>
</dbReference>
<evidence type="ECO:0000256" key="1">
    <source>
        <dbReference type="ARBA" id="ARBA00001946"/>
    </source>
</evidence>
<dbReference type="EC" id="2.7.1.180" evidence="2"/>
<evidence type="ECO:0000256" key="7">
    <source>
        <dbReference type="ARBA" id="ARBA00022827"/>
    </source>
</evidence>
<dbReference type="Pfam" id="PF02424">
    <property type="entry name" value="ApbE"/>
    <property type="match status" value="1"/>
</dbReference>
<dbReference type="Gene3D" id="3.10.520.10">
    <property type="entry name" value="ApbE-like domains"/>
    <property type="match status" value="1"/>
</dbReference>
<gene>
    <name evidence="11" type="ORF">SAMN02744040_00153</name>
</gene>